<dbReference type="EMBL" id="POUW01000004">
    <property type="protein sequence ID" value="PNG05578.1"/>
    <property type="molecule type" value="Genomic_DNA"/>
</dbReference>
<dbReference type="AlphaFoldDB" id="A0A2N8SSV9"/>
<evidence type="ECO:0000256" key="13">
    <source>
        <dbReference type="SAM" id="Phobius"/>
    </source>
</evidence>
<feature type="transmembrane region" description="Helical" evidence="13">
    <location>
        <begin position="92"/>
        <end position="111"/>
    </location>
</feature>
<evidence type="ECO:0000313" key="15">
    <source>
        <dbReference type="EMBL" id="PNG05578.1"/>
    </source>
</evidence>
<keyword evidence="10" id="KW-0408">Iron</keyword>
<keyword evidence="3" id="KW-0813">Transport</keyword>
<dbReference type="GO" id="GO:0009055">
    <property type="term" value="F:electron transfer activity"/>
    <property type="evidence" value="ECO:0007669"/>
    <property type="project" value="InterPro"/>
</dbReference>
<dbReference type="InterPro" id="IPR011577">
    <property type="entry name" value="Cyt_b561_bac/Ni-Hgenase"/>
</dbReference>
<feature type="transmembrane region" description="Helical" evidence="13">
    <location>
        <begin position="147"/>
        <end position="168"/>
    </location>
</feature>
<comment type="subcellular location">
    <subcellularLocation>
        <location evidence="2">Cell membrane</location>
        <topology evidence="2">Multi-pass membrane protein</topology>
    </subcellularLocation>
</comment>
<evidence type="ECO:0000256" key="2">
    <source>
        <dbReference type="ARBA" id="ARBA00004651"/>
    </source>
</evidence>
<keyword evidence="6 13" id="KW-0812">Transmembrane</keyword>
<dbReference type="GO" id="GO:0005886">
    <property type="term" value="C:plasma membrane"/>
    <property type="evidence" value="ECO:0007669"/>
    <property type="project" value="UniProtKB-SubCell"/>
</dbReference>
<evidence type="ECO:0000256" key="8">
    <source>
        <dbReference type="ARBA" id="ARBA00022982"/>
    </source>
</evidence>
<protein>
    <submittedName>
        <fullName evidence="15">Cytochrome b</fullName>
    </submittedName>
</protein>
<comment type="caution">
    <text evidence="15">The sequence shown here is derived from an EMBL/GenBank/DDBJ whole genome shotgun (WGS) entry which is preliminary data.</text>
</comment>
<evidence type="ECO:0000256" key="3">
    <source>
        <dbReference type="ARBA" id="ARBA00022448"/>
    </source>
</evidence>
<dbReference type="InterPro" id="IPR016174">
    <property type="entry name" value="Di-haem_cyt_TM"/>
</dbReference>
<feature type="transmembrane region" description="Helical" evidence="13">
    <location>
        <begin position="12"/>
        <end position="35"/>
    </location>
</feature>
<keyword evidence="5" id="KW-0349">Heme</keyword>
<sequence length="184" mass="20340">MHWRNSSNNYGLVSILMHWLVAIGVVGLFALGYWMVGLTYYSSWYRTAPEIHKSIGLLLLALMVCRVAWRFLSPGPAPLANHGRFTRSATKAGHALLYIGLFAVMISGYLISTADGRAISVFGWFEVPATITSIPKQEDVAGLVHQYLAWGLVIFSGVHALAALKHHFIDRDATLKRMLGRAEA</sequence>
<dbReference type="InterPro" id="IPR052168">
    <property type="entry name" value="Cytochrome_b561_oxidase"/>
</dbReference>
<dbReference type="SUPFAM" id="SSF81342">
    <property type="entry name" value="Transmembrane di-heme cytochromes"/>
    <property type="match status" value="1"/>
</dbReference>
<name>A0A2N8SSV9_STUST</name>
<dbReference type="GO" id="GO:0022904">
    <property type="term" value="P:respiratory electron transport chain"/>
    <property type="evidence" value="ECO:0007669"/>
    <property type="project" value="InterPro"/>
</dbReference>
<dbReference type="PANTHER" id="PTHR30529:SF1">
    <property type="entry name" value="CYTOCHROME B561 HOMOLOG 2"/>
    <property type="match status" value="1"/>
</dbReference>
<feature type="domain" description="Cytochrome b561 bacterial/Ni-hydrogenase" evidence="14">
    <location>
        <begin position="9"/>
        <end position="180"/>
    </location>
</feature>
<dbReference type="RefSeq" id="WP_021206012.1">
    <property type="nucleotide sequence ID" value="NZ_JAETZY010000002.1"/>
</dbReference>
<dbReference type="PANTHER" id="PTHR30529">
    <property type="entry name" value="CYTOCHROME B561"/>
    <property type="match status" value="1"/>
</dbReference>
<evidence type="ECO:0000256" key="11">
    <source>
        <dbReference type="ARBA" id="ARBA00023136"/>
    </source>
</evidence>
<evidence type="ECO:0000259" key="14">
    <source>
        <dbReference type="Pfam" id="PF01292"/>
    </source>
</evidence>
<evidence type="ECO:0000256" key="10">
    <source>
        <dbReference type="ARBA" id="ARBA00023004"/>
    </source>
</evidence>
<comment type="cofactor">
    <cofactor evidence="1">
        <name>heme b</name>
        <dbReference type="ChEBI" id="CHEBI:60344"/>
    </cofactor>
</comment>
<keyword evidence="4" id="KW-1003">Cell membrane</keyword>
<proteinExistence type="inferred from homology"/>
<evidence type="ECO:0000256" key="6">
    <source>
        <dbReference type="ARBA" id="ARBA00022692"/>
    </source>
</evidence>
<evidence type="ECO:0000256" key="7">
    <source>
        <dbReference type="ARBA" id="ARBA00022723"/>
    </source>
</evidence>
<evidence type="ECO:0000256" key="5">
    <source>
        <dbReference type="ARBA" id="ARBA00022617"/>
    </source>
</evidence>
<evidence type="ECO:0000256" key="9">
    <source>
        <dbReference type="ARBA" id="ARBA00022989"/>
    </source>
</evidence>
<evidence type="ECO:0000256" key="4">
    <source>
        <dbReference type="ARBA" id="ARBA00022475"/>
    </source>
</evidence>
<dbReference type="Proteomes" id="UP000235897">
    <property type="component" value="Unassembled WGS sequence"/>
</dbReference>
<keyword evidence="11 13" id="KW-0472">Membrane</keyword>
<comment type="similarity">
    <text evidence="12">Belongs to the cytochrome b561 family.</text>
</comment>
<dbReference type="Pfam" id="PF01292">
    <property type="entry name" value="Ni_hydr_CYTB"/>
    <property type="match status" value="1"/>
</dbReference>
<reference evidence="15 16" key="1">
    <citation type="submission" date="2018-01" db="EMBL/GenBank/DDBJ databases">
        <title>Denitrification phenotypes of diverse strains of Pseudomonas stutzeri.</title>
        <authorList>
            <person name="Milligan D.A."/>
            <person name="Bergaust L."/>
            <person name="Bakken L.R."/>
            <person name="Frostegard A."/>
        </authorList>
    </citation>
    <scope>NUCLEOTIDE SEQUENCE [LARGE SCALE GENOMIC DNA]</scope>
    <source>
        <strain evidence="15 16">28a3</strain>
    </source>
</reference>
<keyword evidence="9 13" id="KW-1133">Transmembrane helix</keyword>
<accession>A0A2N8SSV9</accession>
<dbReference type="OrthoDB" id="9793784at2"/>
<dbReference type="GO" id="GO:0046872">
    <property type="term" value="F:metal ion binding"/>
    <property type="evidence" value="ECO:0007669"/>
    <property type="project" value="UniProtKB-KW"/>
</dbReference>
<keyword evidence="7" id="KW-0479">Metal-binding</keyword>
<keyword evidence="8" id="KW-0249">Electron transport</keyword>
<dbReference type="Gene3D" id="1.20.950.20">
    <property type="entry name" value="Transmembrane di-heme cytochromes, Chain C"/>
    <property type="match status" value="1"/>
</dbReference>
<evidence type="ECO:0000256" key="12">
    <source>
        <dbReference type="ARBA" id="ARBA00037975"/>
    </source>
</evidence>
<evidence type="ECO:0000313" key="16">
    <source>
        <dbReference type="Proteomes" id="UP000235897"/>
    </source>
</evidence>
<organism evidence="15 16">
    <name type="scientific">Stutzerimonas stutzeri</name>
    <name type="common">Pseudomonas stutzeri</name>
    <dbReference type="NCBI Taxonomy" id="316"/>
    <lineage>
        <taxon>Bacteria</taxon>
        <taxon>Pseudomonadati</taxon>
        <taxon>Pseudomonadota</taxon>
        <taxon>Gammaproteobacteria</taxon>
        <taxon>Pseudomonadales</taxon>
        <taxon>Pseudomonadaceae</taxon>
        <taxon>Stutzerimonas</taxon>
    </lineage>
</organism>
<gene>
    <name evidence="15" type="ORF">CXL00_12755</name>
</gene>
<evidence type="ECO:0000256" key="1">
    <source>
        <dbReference type="ARBA" id="ARBA00001970"/>
    </source>
</evidence>
<dbReference type="GO" id="GO:0020037">
    <property type="term" value="F:heme binding"/>
    <property type="evidence" value="ECO:0007669"/>
    <property type="project" value="TreeGrafter"/>
</dbReference>